<dbReference type="AlphaFoldDB" id="A0A9P9IYY9"/>
<proteinExistence type="predicted"/>
<dbReference type="GO" id="GO:0008270">
    <property type="term" value="F:zinc ion binding"/>
    <property type="evidence" value="ECO:0007669"/>
    <property type="project" value="InterPro"/>
</dbReference>
<dbReference type="PANTHER" id="PTHR47784">
    <property type="entry name" value="STEROL UPTAKE CONTROL PROTEIN 2"/>
    <property type="match status" value="1"/>
</dbReference>
<dbReference type="CDD" id="cd00067">
    <property type="entry name" value="GAL4"/>
    <property type="match status" value="1"/>
</dbReference>
<gene>
    <name evidence="4" type="ORF">EDB81DRAFT_692560</name>
</gene>
<evidence type="ECO:0000256" key="2">
    <source>
        <dbReference type="SAM" id="MobiDB-lite"/>
    </source>
</evidence>
<evidence type="ECO:0000259" key="3">
    <source>
        <dbReference type="PROSITE" id="PS50048"/>
    </source>
</evidence>
<feature type="compositionally biased region" description="Polar residues" evidence="2">
    <location>
        <begin position="1"/>
        <end position="14"/>
    </location>
</feature>
<evidence type="ECO:0000256" key="1">
    <source>
        <dbReference type="ARBA" id="ARBA00023242"/>
    </source>
</evidence>
<dbReference type="InterPro" id="IPR036864">
    <property type="entry name" value="Zn2-C6_fun-type_DNA-bd_sf"/>
</dbReference>
<dbReference type="PROSITE" id="PS00463">
    <property type="entry name" value="ZN2_CY6_FUNGAL_1"/>
    <property type="match status" value="1"/>
</dbReference>
<keyword evidence="1" id="KW-0539">Nucleus</keyword>
<dbReference type="PANTHER" id="PTHR47784:SF4">
    <property type="entry name" value="ZN(II)2CYS6 TRANSCRIPTION FACTOR (EUROFUNG)"/>
    <property type="match status" value="1"/>
</dbReference>
<dbReference type="InterPro" id="IPR053157">
    <property type="entry name" value="Sterol_Uptake_Regulator"/>
</dbReference>
<dbReference type="EMBL" id="JAGMUV010000011">
    <property type="protein sequence ID" value="KAH7140988.1"/>
    <property type="molecule type" value="Genomic_DNA"/>
</dbReference>
<comment type="caution">
    <text evidence="4">The sequence shown here is derived from an EMBL/GenBank/DDBJ whole genome shotgun (WGS) entry which is preliminary data.</text>
</comment>
<name>A0A9P9IYY9_9HYPO</name>
<dbReference type="SMART" id="SM00066">
    <property type="entry name" value="GAL4"/>
    <property type="match status" value="1"/>
</dbReference>
<dbReference type="InterPro" id="IPR001138">
    <property type="entry name" value="Zn2Cys6_DnaBD"/>
</dbReference>
<evidence type="ECO:0000313" key="5">
    <source>
        <dbReference type="Proteomes" id="UP000738349"/>
    </source>
</evidence>
<dbReference type="Proteomes" id="UP000738349">
    <property type="component" value="Unassembled WGS sequence"/>
</dbReference>
<organism evidence="4 5">
    <name type="scientific">Dactylonectria macrodidyma</name>
    <dbReference type="NCBI Taxonomy" id="307937"/>
    <lineage>
        <taxon>Eukaryota</taxon>
        <taxon>Fungi</taxon>
        <taxon>Dikarya</taxon>
        <taxon>Ascomycota</taxon>
        <taxon>Pezizomycotina</taxon>
        <taxon>Sordariomycetes</taxon>
        <taxon>Hypocreomycetidae</taxon>
        <taxon>Hypocreales</taxon>
        <taxon>Nectriaceae</taxon>
        <taxon>Dactylonectria</taxon>
    </lineage>
</organism>
<dbReference type="OrthoDB" id="5350673at2759"/>
<reference evidence="4" key="1">
    <citation type="journal article" date="2021" name="Nat. Commun.">
        <title>Genetic determinants of endophytism in the Arabidopsis root mycobiome.</title>
        <authorList>
            <person name="Mesny F."/>
            <person name="Miyauchi S."/>
            <person name="Thiergart T."/>
            <person name="Pickel B."/>
            <person name="Atanasova L."/>
            <person name="Karlsson M."/>
            <person name="Huettel B."/>
            <person name="Barry K.W."/>
            <person name="Haridas S."/>
            <person name="Chen C."/>
            <person name="Bauer D."/>
            <person name="Andreopoulos W."/>
            <person name="Pangilinan J."/>
            <person name="LaButti K."/>
            <person name="Riley R."/>
            <person name="Lipzen A."/>
            <person name="Clum A."/>
            <person name="Drula E."/>
            <person name="Henrissat B."/>
            <person name="Kohler A."/>
            <person name="Grigoriev I.V."/>
            <person name="Martin F.M."/>
            <person name="Hacquard S."/>
        </authorList>
    </citation>
    <scope>NUCLEOTIDE SEQUENCE</scope>
    <source>
        <strain evidence="4">MPI-CAGE-AT-0147</strain>
    </source>
</reference>
<feature type="domain" description="Zn(2)-C6 fungal-type" evidence="3">
    <location>
        <begin position="29"/>
        <end position="59"/>
    </location>
</feature>
<dbReference type="PROSITE" id="PS50048">
    <property type="entry name" value="ZN2_CY6_FUNGAL_2"/>
    <property type="match status" value="1"/>
</dbReference>
<dbReference type="SUPFAM" id="SSF57701">
    <property type="entry name" value="Zn2/Cys6 DNA-binding domain"/>
    <property type="match status" value="1"/>
</dbReference>
<feature type="region of interest" description="Disordered" evidence="2">
    <location>
        <begin position="1"/>
        <end position="21"/>
    </location>
</feature>
<dbReference type="GO" id="GO:0001228">
    <property type="term" value="F:DNA-binding transcription activator activity, RNA polymerase II-specific"/>
    <property type="evidence" value="ECO:0007669"/>
    <property type="project" value="TreeGrafter"/>
</dbReference>
<protein>
    <recommendedName>
        <fullName evidence="3">Zn(2)-C6 fungal-type domain-containing protein</fullName>
    </recommendedName>
</protein>
<accession>A0A9P9IYY9</accession>
<sequence length="401" mass="45496">MKDHQASQPAPKSSKTVKARRGHIKSRHGCFECKRRHYKCDEARPICAHCNLGRRECIYPAKPRIGVDFSEAPQSTSLSIAVNSHVQSESPESGAAKETGITLNMLHLELLHHFTAETFVPEMGNDLLDTVKLVIETGLHAPYLMYETLALSARRLACLRTPEQDMYMCHAMQLQTHAISLFNNDRSKVDETSCVARLLFSSLMSRHLLSDALAHRDSGLDSFLDNFIRYNRLHRSIRSLSGDAWPFLRKSKLRDVMLWGEAVFTIQPRGHHCDEVARLLLSSNLDQNSREACQRATHFLQIGFDESKDREAQGRTIHIIFWWAILMPEEFLDLLANRNPVAIIILGYYAALLEHRKRVWLIGDAANYLLNSVAGFLGDEWSGWLAAPQSLLLNPYLEPGI</sequence>
<dbReference type="Gene3D" id="4.10.240.10">
    <property type="entry name" value="Zn(2)-C6 fungal-type DNA-binding domain"/>
    <property type="match status" value="1"/>
</dbReference>
<evidence type="ECO:0000313" key="4">
    <source>
        <dbReference type="EMBL" id="KAH7140988.1"/>
    </source>
</evidence>
<keyword evidence="5" id="KW-1185">Reference proteome</keyword>
<dbReference type="Pfam" id="PF00172">
    <property type="entry name" value="Zn_clus"/>
    <property type="match status" value="1"/>
</dbReference>